<organism evidence="1 2">
    <name type="scientific">Nocardia brasiliensis</name>
    <dbReference type="NCBI Taxonomy" id="37326"/>
    <lineage>
        <taxon>Bacteria</taxon>
        <taxon>Bacillati</taxon>
        <taxon>Actinomycetota</taxon>
        <taxon>Actinomycetes</taxon>
        <taxon>Mycobacteriales</taxon>
        <taxon>Nocardiaceae</taxon>
        <taxon>Nocardia</taxon>
    </lineage>
</organism>
<accession>A0A6G9XPW2</accession>
<dbReference type="SUPFAM" id="SSF54427">
    <property type="entry name" value="NTF2-like"/>
    <property type="match status" value="1"/>
</dbReference>
<reference evidence="1 2" key="1">
    <citation type="journal article" date="2019" name="ACS Chem. Biol.">
        <title>Identification and Mobilization of a Cryptic Antibiotic Biosynthesis Gene Locus from a Human-Pathogenic Nocardia Isolate.</title>
        <authorList>
            <person name="Herisse M."/>
            <person name="Ishida K."/>
            <person name="Porter J.L."/>
            <person name="Howden B."/>
            <person name="Hertweck C."/>
            <person name="Stinear T.P."/>
            <person name="Pidot S.J."/>
        </authorList>
    </citation>
    <scope>NUCLEOTIDE SEQUENCE [LARGE SCALE GENOMIC DNA]</scope>
    <source>
        <strain evidence="1 2">AUSMDU00024985</strain>
    </source>
</reference>
<gene>
    <name evidence="1" type="ORF">F5X71_12105</name>
</gene>
<dbReference type="Gene3D" id="3.10.450.50">
    <property type="match status" value="1"/>
</dbReference>
<sequence>MNHAPTRSAEQLVAAFFSDYTAAAMDLDNDPAEVIDRFHTSDIVQLADGVRLDRDRLVAHIKPVRKNLRDYRFEVHEAFMDGARFAARMTIHAEMRNRGTVASEVFMFGEFAPDGRLRRAEQLTRTVRGA</sequence>
<proteinExistence type="predicted"/>
<dbReference type="EMBL" id="CP046171">
    <property type="protein sequence ID" value="QIS02955.1"/>
    <property type="molecule type" value="Genomic_DNA"/>
</dbReference>
<dbReference type="Proteomes" id="UP000501705">
    <property type="component" value="Chromosome"/>
</dbReference>
<name>A0A6G9XPW2_NOCBR</name>
<dbReference type="RefSeq" id="WP_167462031.1">
    <property type="nucleotide sequence ID" value="NZ_CP046171.1"/>
</dbReference>
<dbReference type="InterPro" id="IPR032710">
    <property type="entry name" value="NTF2-like_dom_sf"/>
</dbReference>
<protein>
    <submittedName>
        <fullName evidence="1">Nuclear transport factor 2 family protein</fullName>
    </submittedName>
</protein>
<evidence type="ECO:0000313" key="2">
    <source>
        <dbReference type="Proteomes" id="UP000501705"/>
    </source>
</evidence>
<dbReference type="AlphaFoldDB" id="A0A6G9XPW2"/>
<evidence type="ECO:0000313" key="1">
    <source>
        <dbReference type="EMBL" id="QIS02955.1"/>
    </source>
</evidence>